<dbReference type="AlphaFoldDB" id="A0A5J9SFS3"/>
<protein>
    <submittedName>
        <fullName evidence="1">Uncharacterized protein</fullName>
    </submittedName>
</protein>
<keyword evidence="2" id="KW-1185">Reference proteome</keyword>
<feature type="non-terminal residue" evidence="1">
    <location>
        <position position="1"/>
    </location>
</feature>
<reference evidence="1 2" key="1">
    <citation type="journal article" date="2019" name="Sci. Rep.">
        <title>A high-quality genome of Eragrostis curvula grass provides insights into Poaceae evolution and supports new strategies to enhance forage quality.</title>
        <authorList>
            <person name="Carballo J."/>
            <person name="Santos B.A.C.M."/>
            <person name="Zappacosta D."/>
            <person name="Garbus I."/>
            <person name="Selva J.P."/>
            <person name="Gallo C.A."/>
            <person name="Diaz A."/>
            <person name="Albertini E."/>
            <person name="Caccamo M."/>
            <person name="Echenique V."/>
        </authorList>
    </citation>
    <scope>NUCLEOTIDE SEQUENCE [LARGE SCALE GENOMIC DNA]</scope>
    <source>
        <strain evidence="2">cv. Victoria</strain>
        <tissue evidence="1">Leaf</tissue>
    </source>
</reference>
<organism evidence="1 2">
    <name type="scientific">Eragrostis curvula</name>
    <name type="common">weeping love grass</name>
    <dbReference type="NCBI Taxonomy" id="38414"/>
    <lineage>
        <taxon>Eukaryota</taxon>
        <taxon>Viridiplantae</taxon>
        <taxon>Streptophyta</taxon>
        <taxon>Embryophyta</taxon>
        <taxon>Tracheophyta</taxon>
        <taxon>Spermatophyta</taxon>
        <taxon>Magnoliopsida</taxon>
        <taxon>Liliopsida</taxon>
        <taxon>Poales</taxon>
        <taxon>Poaceae</taxon>
        <taxon>PACMAD clade</taxon>
        <taxon>Chloridoideae</taxon>
        <taxon>Eragrostideae</taxon>
        <taxon>Eragrostidinae</taxon>
        <taxon>Eragrostis</taxon>
    </lineage>
</organism>
<accession>A0A5J9SFS3</accession>
<evidence type="ECO:0000313" key="1">
    <source>
        <dbReference type="EMBL" id="TVT98140.1"/>
    </source>
</evidence>
<comment type="caution">
    <text evidence="1">The sequence shown here is derived from an EMBL/GenBank/DDBJ whole genome shotgun (WGS) entry which is preliminary data.</text>
</comment>
<dbReference type="EMBL" id="RWGY01000891">
    <property type="protein sequence ID" value="TVT98140.1"/>
    <property type="molecule type" value="Genomic_DNA"/>
</dbReference>
<gene>
    <name evidence="1" type="ORF">EJB05_56572</name>
</gene>
<dbReference type="Gramene" id="TVT98140">
    <property type="protein sequence ID" value="TVT98140"/>
    <property type="gene ID" value="EJB05_56572"/>
</dbReference>
<evidence type="ECO:0000313" key="2">
    <source>
        <dbReference type="Proteomes" id="UP000324897"/>
    </source>
</evidence>
<proteinExistence type="predicted"/>
<dbReference type="Proteomes" id="UP000324897">
    <property type="component" value="Unassembled WGS sequence"/>
</dbReference>
<name>A0A5J9SFS3_9POAL</name>
<sequence>MDFLEASTLEEHDSLLEHESFFLENPQETCSYDSSLESSPVSAKTTFDAYNHLVVIKKLCSNRRVIHIVYTNP</sequence>